<dbReference type="PANTHER" id="PTHR22444:SF1">
    <property type="entry name" value="GLUTAMATE-RICH PROTEIN 1"/>
    <property type="match status" value="1"/>
</dbReference>
<sequence length="321" mass="35124">MANRKEVFQEKLMRRLYPVPPNTEKPQAALTNSGSASVKTHVKVKAIRGTVTAGDEGRNKLPQRRVYTVLPPPDGYRSGDGESPAFPEPGNINTEGDQADARDDGSPEPAGGGRHRRRKRHREAGGGAEVERDTGGAGEAGAEKMSKNRRRKEKKRRRKERLLSLGLVPGAAAVEFTYQPGLAEEEEEEEEECREEKMAELLDFLQATWEICLSDSGVSGTTQVPEAVMQGLTAGLLHGSPSPADLLWLHRLKALVLRRDAGGLAGALEEFRRQSTMPHEETSAICSLFCYWLTDILPMRSDQKPGGPLVPTSTTPLEPVL</sequence>
<feature type="region of interest" description="Disordered" evidence="1">
    <location>
        <begin position="17"/>
        <end position="162"/>
    </location>
</feature>
<protein>
    <recommendedName>
        <fullName evidence="4">Glutamate-rich protein 1</fullName>
    </recommendedName>
</protein>
<dbReference type="Proteomes" id="UP001152803">
    <property type="component" value="Unassembled WGS sequence"/>
</dbReference>
<feature type="compositionally biased region" description="Basic residues" evidence="1">
    <location>
        <begin position="113"/>
        <end position="122"/>
    </location>
</feature>
<evidence type="ECO:0000313" key="2">
    <source>
        <dbReference type="EMBL" id="KAJ8288661.1"/>
    </source>
</evidence>
<evidence type="ECO:0000313" key="3">
    <source>
        <dbReference type="Proteomes" id="UP001152803"/>
    </source>
</evidence>
<reference evidence="2" key="1">
    <citation type="journal article" date="2023" name="Science">
        <title>Genome structures resolve the early diversification of teleost fishes.</title>
        <authorList>
            <person name="Parey E."/>
            <person name="Louis A."/>
            <person name="Montfort J."/>
            <person name="Bouchez O."/>
            <person name="Roques C."/>
            <person name="Iampietro C."/>
            <person name="Lluch J."/>
            <person name="Castinel A."/>
            <person name="Donnadieu C."/>
            <person name="Desvignes T."/>
            <person name="Floi Bucao C."/>
            <person name="Jouanno E."/>
            <person name="Wen M."/>
            <person name="Mejri S."/>
            <person name="Dirks R."/>
            <person name="Jansen H."/>
            <person name="Henkel C."/>
            <person name="Chen W.J."/>
            <person name="Zahm M."/>
            <person name="Cabau C."/>
            <person name="Klopp C."/>
            <person name="Thompson A.W."/>
            <person name="Robinson-Rechavi M."/>
            <person name="Braasch I."/>
            <person name="Lecointre G."/>
            <person name="Bobe J."/>
            <person name="Postlethwait J.H."/>
            <person name="Berthelot C."/>
            <person name="Roest Crollius H."/>
            <person name="Guiguen Y."/>
        </authorList>
    </citation>
    <scope>NUCLEOTIDE SEQUENCE</scope>
    <source>
        <strain evidence="2">Concon-B</strain>
    </source>
</reference>
<comment type="caution">
    <text evidence="2">The sequence shown here is derived from an EMBL/GenBank/DDBJ whole genome shotgun (WGS) entry which is preliminary data.</text>
</comment>
<evidence type="ECO:0008006" key="4">
    <source>
        <dbReference type="Google" id="ProtNLM"/>
    </source>
</evidence>
<proteinExistence type="predicted"/>
<keyword evidence="3" id="KW-1185">Reference proteome</keyword>
<dbReference type="InterPro" id="IPR026719">
    <property type="entry name" value="ERICH1"/>
</dbReference>
<gene>
    <name evidence="2" type="ORF">COCON_G00013200</name>
</gene>
<accession>A0A9Q1I998</accession>
<dbReference type="PANTHER" id="PTHR22444">
    <property type="entry name" value="GLUTAMATE-RICH PROTEIN 1"/>
    <property type="match status" value="1"/>
</dbReference>
<evidence type="ECO:0000256" key="1">
    <source>
        <dbReference type="SAM" id="MobiDB-lite"/>
    </source>
</evidence>
<dbReference type="AlphaFoldDB" id="A0A9Q1I998"/>
<feature type="compositionally biased region" description="Polar residues" evidence="1">
    <location>
        <begin position="29"/>
        <end position="38"/>
    </location>
</feature>
<organism evidence="2 3">
    <name type="scientific">Conger conger</name>
    <name type="common">Conger eel</name>
    <name type="synonym">Muraena conger</name>
    <dbReference type="NCBI Taxonomy" id="82655"/>
    <lineage>
        <taxon>Eukaryota</taxon>
        <taxon>Metazoa</taxon>
        <taxon>Chordata</taxon>
        <taxon>Craniata</taxon>
        <taxon>Vertebrata</taxon>
        <taxon>Euteleostomi</taxon>
        <taxon>Actinopterygii</taxon>
        <taxon>Neopterygii</taxon>
        <taxon>Teleostei</taxon>
        <taxon>Anguilliformes</taxon>
        <taxon>Congridae</taxon>
        <taxon>Conger</taxon>
    </lineage>
</organism>
<dbReference type="EMBL" id="JAFJMO010000001">
    <property type="protein sequence ID" value="KAJ8288661.1"/>
    <property type="molecule type" value="Genomic_DNA"/>
</dbReference>
<dbReference type="OrthoDB" id="6151351at2759"/>
<feature type="compositionally biased region" description="Basic residues" evidence="1">
    <location>
        <begin position="147"/>
        <end position="160"/>
    </location>
</feature>
<name>A0A9Q1I998_CONCO</name>